<dbReference type="Gene3D" id="1.10.3720.10">
    <property type="entry name" value="MetI-like"/>
    <property type="match status" value="2"/>
</dbReference>
<keyword evidence="4 7" id="KW-0812">Transmembrane</keyword>
<dbReference type="PANTHER" id="PTHR30183:SF2">
    <property type="entry name" value="IRON UTILIZATION PROTEIN"/>
    <property type="match status" value="1"/>
</dbReference>
<feature type="region of interest" description="Disordered" evidence="8">
    <location>
        <begin position="557"/>
        <end position="585"/>
    </location>
</feature>
<evidence type="ECO:0000256" key="2">
    <source>
        <dbReference type="ARBA" id="ARBA00022448"/>
    </source>
</evidence>
<dbReference type="GO" id="GO:0055085">
    <property type="term" value="P:transmembrane transport"/>
    <property type="evidence" value="ECO:0007669"/>
    <property type="project" value="InterPro"/>
</dbReference>
<evidence type="ECO:0000256" key="7">
    <source>
        <dbReference type="RuleBase" id="RU363032"/>
    </source>
</evidence>
<evidence type="ECO:0000256" key="4">
    <source>
        <dbReference type="ARBA" id="ARBA00022692"/>
    </source>
</evidence>
<feature type="transmembrane region" description="Helical" evidence="7">
    <location>
        <begin position="250"/>
        <end position="270"/>
    </location>
</feature>
<organism evidence="10 11">
    <name type="scientific">Vandammella animalimorsus</name>
    <dbReference type="NCBI Taxonomy" id="2029117"/>
    <lineage>
        <taxon>Bacteria</taxon>
        <taxon>Pseudomonadati</taxon>
        <taxon>Pseudomonadota</taxon>
        <taxon>Betaproteobacteria</taxon>
        <taxon>Burkholderiales</taxon>
        <taxon>Comamonadaceae</taxon>
        <taxon>Vandammella</taxon>
    </lineage>
</organism>
<dbReference type="PANTHER" id="PTHR30183">
    <property type="entry name" value="MOLYBDENUM TRANSPORT SYSTEM PERMEASE PROTEIN MODB"/>
    <property type="match status" value="1"/>
</dbReference>
<keyword evidence="6 7" id="KW-0472">Membrane</keyword>
<feature type="transmembrane region" description="Helical" evidence="7">
    <location>
        <begin position="389"/>
        <end position="409"/>
    </location>
</feature>
<dbReference type="FunFam" id="1.10.3720.10:FF:000088">
    <property type="entry name" value="Iron(III) ABC transporter, permease protein"/>
    <property type="match status" value="1"/>
</dbReference>
<feature type="domain" description="ABC transmembrane type-1" evidence="9">
    <location>
        <begin position="343"/>
        <end position="550"/>
    </location>
</feature>
<comment type="subcellular location">
    <subcellularLocation>
        <location evidence="1 7">Cell membrane</location>
        <topology evidence="1 7">Multi-pass membrane protein</topology>
    </subcellularLocation>
</comment>
<dbReference type="SUPFAM" id="SSF161098">
    <property type="entry name" value="MetI-like"/>
    <property type="match status" value="2"/>
</dbReference>
<keyword evidence="3" id="KW-1003">Cell membrane</keyword>
<feature type="transmembrane region" description="Helical" evidence="7">
    <location>
        <begin position="152"/>
        <end position="170"/>
    </location>
</feature>
<feature type="transmembrane region" description="Helical" evidence="7">
    <location>
        <begin position="99"/>
        <end position="120"/>
    </location>
</feature>
<dbReference type="InterPro" id="IPR000515">
    <property type="entry name" value="MetI-like"/>
</dbReference>
<feature type="domain" description="ABC transmembrane type-1" evidence="9">
    <location>
        <begin position="64"/>
        <end position="271"/>
    </location>
</feature>
<dbReference type="AlphaFoldDB" id="A0A2A2B292"/>
<dbReference type="InterPro" id="IPR035906">
    <property type="entry name" value="MetI-like_sf"/>
</dbReference>
<feature type="transmembrane region" description="Helical" evidence="7">
    <location>
        <begin position="300"/>
        <end position="326"/>
    </location>
</feature>
<dbReference type="GO" id="GO:0005886">
    <property type="term" value="C:plasma membrane"/>
    <property type="evidence" value="ECO:0007669"/>
    <property type="project" value="UniProtKB-SubCell"/>
</dbReference>
<evidence type="ECO:0000313" key="11">
    <source>
        <dbReference type="Proteomes" id="UP000218439"/>
    </source>
</evidence>
<dbReference type="Proteomes" id="UP000218439">
    <property type="component" value="Unassembled WGS sequence"/>
</dbReference>
<evidence type="ECO:0000256" key="5">
    <source>
        <dbReference type="ARBA" id="ARBA00022989"/>
    </source>
</evidence>
<sequence length="585" mass="62362">MSDTALPLSAPLRAPHRLGWPAGLACTLLALLALAPIAALLWHAQHAQWDHWSHLARHVLPVAARNTLWLLLGVGLLVTAIGTGAAWLVTAYRFPGRGLLVWALLLPMAIPSYVIAYAYLDVLHPIGPLQGWVRELLGYSSPREFRLPDVRSLPGAIALLSLVLYPYVYLSTRFMFMSQSASLLEAARTLGCSAAGAFWRVALPMARPGIATGVALALLETLNDIGASEFLGVRTMTVATYNTWVTRSDLGGAAQLALLMLLLVVALILLERRGRQRQRFATAQRLRPAQPRQLHGGRAWLALLLGALPVLLGFVVPAAYLAGAAAERLHEAHSISPALWTSLRNTVALALAATGIALLCGLLLAWQARLAIDGRRSRWAMACARIGHLGYAIPGTILAIGLLSPLALMDRGISALLREPGLWLMASSAALVMAYVLRFMAIAIGGIEAGLARIPPSLEQAARLLGHGSAATLWRVHLPLLRPALAAAALLVFVDTMKELPATLLLRPLNFETLATRLYAEAARGTYEEGAIAALAIVLAGLLPVIVLARTQLAVGGNGPPARPRAPEQTPKAPQPAAVQRQAIA</sequence>
<protein>
    <submittedName>
        <fullName evidence="10">Iron ABC transporter permease</fullName>
    </submittedName>
</protein>
<dbReference type="PROSITE" id="PS50928">
    <property type="entry name" value="ABC_TM1"/>
    <property type="match status" value="2"/>
</dbReference>
<accession>A0A2A2B292</accession>
<feature type="transmembrane region" description="Helical" evidence="7">
    <location>
        <begin position="531"/>
        <end position="549"/>
    </location>
</feature>
<gene>
    <name evidence="10" type="ORF">CK621_00835</name>
</gene>
<evidence type="ECO:0000256" key="3">
    <source>
        <dbReference type="ARBA" id="ARBA00022475"/>
    </source>
</evidence>
<evidence type="ECO:0000256" key="6">
    <source>
        <dbReference type="ARBA" id="ARBA00023136"/>
    </source>
</evidence>
<name>A0A2A2B292_9BURK</name>
<reference evidence="10 11" key="1">
    <citation type="submission" date="2017-08" db="EMBL/GenBank/DDBJ databases">
        <title>WGS of Clinical strains of the CDC Group NO-1 linked to zoonotic infections in humans.</title>
        <authorList>
            <person name="Bernier A.-M."/>
            <person name="Bernard K."/>
        </authorList>
    </citation>
    <scope>NUCLEOTIDE SEQUENCE [LARGE SCALE GENOMIC DNA]</scope>
    <source>
        <strain evidence="10 11">NML120219</strain>
    </source>
</reference>
<feature type="transmembrane region" description="Helical" evidence="7">
    <location>
        <begin position="20"/>
        <end position="42"/>
    </location>
</feature>
<dbReference type="EMBL" id="NSJE01000001">
    <property type="protein sequence ID" value="PAT44159.1"/>
    <property type="molecule type" value="Genomic_DNA"/>
</dbReference>
<evidence type="ECO:0000259" key="9">
    <source>
        <dbReference type="PROSITE" id="PS50928"/>
    </source>
</evidence>
<evidence type="ECO:0000256" key="1">
    <source>
        <dbReference type="ARBA" id="ARBA00004651"/>
    </source>
</evidence>
<feature type="transmembrane region" description="Helical" evidence="7">
    <location>
        <begin position="346"/>
        <end position="368"/>
    </location>
</feature>
<feature type="transmembrane region" description="Helical" evidence="7">
    <location>
        <begin position="429"/>
        <end position="452"/>
    </location>
</feature>
<keyword evidence="5 7" id="KW-1133">Transmembrane helix</keyword>
<keyword evidence="2 7" id="KW-0813">Transport</keyword>
<dbReference type="CDD" id="cd06261">
    <property type="entry name" value="TM_PBP2"/>
    <property type="match status" value="2"/>
</dbReference>
<dbReference type="Pfam" id="PF00528">
    <property type="entry name" value="BPD_transp_1"/>
    <property type="match status" value="2"/>
</dbReference>
<comment type="caution">
    <text evidence="10">The sequence shown here is derived from an EMBL/GenBank/DDBJ whole genome shotgun (WGS) entry which is preliminary data.</text>
</comment>
<evidence type="ECO:0000313" key="10">
    <source>
        <dbReference type="EMBL" id="PAT44159.1"/>
    </source>
</evidence>
<feature type="transmembrane region" description="Helical" evidence="7">
    <location>
        <begin position="68"/>
        <end position="92"/>
    </location>
</feature>
<evidence type="ECO:0000256" key="8">
    <source>
        <dbReference type="SAM" id="MobiDB-lite"/>
    </source>
</evidence>
<proteinExistence type="inferred from homology"/>
<comment type="similarity">
    <text evidence="7">Belongs to the binding-protein-dependent transport system permease family.</text>
</comment>